<comment type="similarity">
    <text evidence="3">Belongs to the protein-tyrosine phosphatase family. Non-receptor class dual specificity subfamily.</text>
</comment>
<comment type="function">
    <text evidence="12">Protein phosphatase that mediates dephosphorylation of proteins phosphorylated on Tyr and Ser/Thr residues. In vitro, it can dephosphorylate p44-ERK1 (MAPK3) but not p54 SAPK-beta (MAPK10) in vitro. Able to enhance activation of JNK and p38 (MAPK14).</text>
</comment>
<evidence type="ECO:0000256" key="11">
    <source>
        <dbReference type="ARBA" id="ARBA00048336"/>
    </source>
</evidence>
<evidence type="ECO:0000259" key="15">
    <source>
        <dbReference type="PROSITE" id="PS50054"/>
    </source>
</evidence>
<dbReference type="EC" id="3.1.3.48" evidence="4"/>
<keyword evidence="8" id="KW-0904">Protein phosphatase</keyword>
<evidence type="ECO:0000259" key="16">
    <source>
        <dbReference type="PROSITE" id="PS50056"/>
    </source>
</evidence>
<dbReference type="FunFam" id="3.90.190.10:FF:000063">
    <property type="entry name" value="Dual specificity phosphatase 23"/>
    <property type="match status" value="1"/>
</dbReference>
<dbReference type="RefSeq" id="XP_018319735.1">
    <property type="nucleotide sequence ID" value="XM_018464233.1"/>
</dbReference>
<dbReference type="InParanoid" id="A0A1W4WI89"/>
<dbReference type="Pfam" id="PF22784">
    <property type="entry name" value="PTP-SAK"/>
    <property type="match status" value="1"/>
</dbReference>
<dbReference type="AlphaFoldDB" id="A0A1W4WI89"/>
<dbReference type="InterPro" id="IPR003595">
    <property type="entry name" value="Tyr_Pase_cat"/>
</dbReference>
<comment type="catalytic activity">
    <reaction evidence="11">
        <text>O-phospho-L-threonyl-[protein] + H2O = L-threonyl-[protein] + phosphate</text>
        <dbReference type="Rhea" id="RHEA:47004"/>
        <dbReference type="Rhea" id="RHEA-COMP:11060"/>
        <dbReference type="Rhea" id="RHEA-COMP:11605"/>
        <dbReference type="ChEBI" id="CHEBI:15377"/>
        <dbReference type="ChEBI" id="CHEBI:30013"/>
        <dbReference type="ChEBI" id="CHEBI:43474"/>
        <dbReference type="ChEBI" id="CHEBI:61977"/>
        <dbReference type="EC" id="3.1.3.16"/>
    </reaction>
</comment>
<dbReference type="InterPro" id="IPR050561">
    <property type="entry name" value="PTP"/>
</dbReference>
<dbReference type="GO" id="GO:0004722">
    <property type="term" value="F:protein serine/threonine phosphatase activity"/>
    <property type="evidence" value="ECO:0007669"/>
    <property type="project" value="UniProtKB-EC"/>
</dbReference>
<reference evidence="18" key="1">
    <citation type="submission" date="2025-08" db="UniProtKB">
        <authorList>
            <consortium name="RefSeq"/>
        </authorList>
    </citation>
    <scope>IDENTIFICATION</scope>
    <source>
        <tissue evidence="18">Entire body</tissue>
    </source>
</reference>
<dbReference type="SMART" id="SM00404">
    <property type="entry name" value="PTPc_motif"/>
    <property type="match status" value="1"/>
</dbReference>
<dbReference type="PROSITE" id="PS50054">
    <property type="entry name" value="TYR_PHOSPHATASE_DUAL"/>
    <property type="match status" value="1"/>
</dbReference>
<evidence type="ECO:0000256" key="4">
    <source>
        <dbReference type="ARBA" id="ARBA00013064"/>
    </source>
</evidence>
<gene>
    <name evidence="18" type="primary">LOC108733172</name>
</gene>
<evidence type="ECO:0000256" key="6">
    <source>
        <dbReference type="ARBA" id="ARBA00022490"/>
    </source>
</evidence>
<feature type="domain" description="Tyrosine specific protein phosphatases" evidence="16">
    <location>
        <begin position="89"/>
        <end position="154"/>
    </location>
</feature>
<feature type="domain" description="Tyrosine-protein phosphatase" evidence="15">
    <location>
        <begin position="21"/>
        <end position="168"/>
    </location>
</feature>
<dbReference type="Proteomes" id="UP000192223">
    <property type="component" value="Unplaced"/>
</dbReference>
<keyword evidence="17" id="KW-1185">Reference proteome</keyword>
<dbReference type="Gene3D" id="3.90.190.10">
    <property type="entry name" value="Protein tyrosine phosphatase superfamily"/>
    <property type="match status" value="1"/>
</dbReference>
<dbReference type="PANTHER" id="PTHR23339">
    <property type="entry name" value="TYROSINE SPECIFIC PROTEIN PHOSPHATASE AND DUAL SPECIFICITY PROTEIN PHOSPHATASE"/>
    <property type="match status" value="1"/>
</dbReference>
<protein>
    <recommendedName>
        <fullName evidence="13">Dual specificity protein phosphatase 23</fullName>
        <ecNumber evidence="5">3.1.3.16</ecNumber>
        <ecNumber evidence="4">3.1.3.48</ecNumber>
    </recommendedName>
    <alternativeName>
        <fullName evidence="14">Low molecular mass dual specificity phosphatase 3</fullName>
    </alternativeName>
</protein>
<dbReference type="InterPro" id="IPR016130">
    <property type="entry name" value="Tyr_Pase_AS"/>
</dbReference>
<evidence type="ECO:0000256" key="13">
    <source>
        <dbReference type="ARBA" id="ARBA00068789"/>
    </source>
</evidence>
<sequence>MSTRSAQNASASEDEIEEPWNFSWITQDVLAAMSCPYKKSHILFLKSVGIKHLVTLSPDTRPYHQTDNGIQYHEIAIEEFEPPTTDQIKTFISLCENAKNKKEPVGVHCRMGRGRTGVMVACYLMYFFSLTPDRALTNVRLQRPGSVETFTQERILFTYYDYLRTMTK</sequence>
<evidence type="ECO:0000313" key="18">
    <source>
        <dbReference type="RefSeq" id="XP_018319735.1"/>
    </source>
</evidence>
<evidence type="ECO:0000256" key="5">
    <source>
        <dbReference type="ARBA" id="ARBA00013081"/>
    </source>
</evidence>
<dbReference type="GeneID" id="108733172"/>
<keyword evidence="6" id="KW-0963">Cytoplasm</keyword>
<dbReference type="GO" id="GO:0005634">
    <property type="term" value="C:nucleus"/>
    <property type="evidence" value="ECO:0007669"/>
    <property type="project" value="UniProtKB-SubCell"/>
</dbReference>
<dbReference type="STRING" id="224129.A0A1W4WI89"/>
<evidence type="ECO:0000256" key="12">
    <source>
        <dbReference type="ARBA" id="ARBA00053915"/>
    </source>
</evidence>
<evidence type="ECO:0000256" key="14">
    <source>
        <dbReference type="ARBA" id="ARBA00081937"/>
    </source>
</evidence>
<organism evidence="17 18">
    <name type="scientific">Agrilus planipennis</name>
    <name type="common">Emerald ash borer</name>
    <name type="synonym">Agrilus marcopoli</name>
    <dbReference type="NCBI Taxonomy" id="224129"/>
    <lineage>
        <taxon>Eukaryota</taxon>
        <taxon>Metazoa</taxon>
        <taxon>Ecdysozoa</taxon>
        <taxon>Arthropoda</taxon>
        <taxon>Hexapoda</taxon>
        <taxon>Insecta</taxon>
        <taxon>Pterygota</taxon>
        <taxon>Neoptera</taxon>
        <taxon>Endopterygota</taxon>
        <taxon>Coleoptera</taxon>
        <taxon>Polyphaga</taxon>
        <taxon>Elateriformia</taxon>
        <taxon>Buprestoidea</taxon>
        <taxon>Buprestidae</taxon>
        <taxon>Agrilinae</taxon>
        <taxon>Agrilus</taxon>
    </lineage>
</organism>
<accession>A0A1W4WI89</accession>
<dbReference type="InterPro" id="IPR000387">
    <property type="entry name" value="Tyr_Pase_dom"/>
</dbReference>
<dbReference type="GO" id="GO:0004725">
    <property type="term" value="F:protein tyrosine phosphatase activity"/>
    <property type="evidence" value="ECO:0007669"/>
    <property type="project" value="UniProtKB-EC"/>
</dbReference>
<evidence type="ECO:0000313" key="17">
    <source>
        <dbReference type="Proteomes" id="UP000192223"/>
    </source>
</evidence>
<keyword evidence="7" id="KW-0378">Hydrolase</keyword>
<dbReference type="InterPro" id="IPR029021">
    <property type="entry name" value="Prot-tyrosine_phosphatase-like"/>
</dbReference>
<evidence type="ECO:0000256" key="8">
    <source>
        <dbReference type="ARBA" id="ARBA00022912"/>
    </source>
</evidence>
<dbReference type="PROSITE" id="PS00383">
    <property type="entry name" value="TYR_PHOSPHATASE_1"/>
    <property type="match status" value="1"/>
</dbReference>
<dbReference type="SMART" id="SM00195">
    <property type="entry name" value="DSPc"/>
    <property type="match status" value="1"/>
</dbReference>
<dbReference type="KEGG" id="apln:108733172"/>
<keyword evidence="9" id="KW-0539">Nucleus</keyword>
<dbReference type="SUPFAM" id="SSF52799">
    <property type="entry name" value="(Phosphotyrosine protein) phosphatases II"/>
    <property type="match status" value="1"/>
</dbReference>
<comment type="subcellular location">
    <subcellularLocation>
        <location evidence="2">Cytoplasm</location>
        <location evidence="2">Cytosol</location>
    </subcellularLocation>
    <subcellularLocation>
        <location evidence="1">Nucleus</location>
    </subcellularLocation>
</comment>
<dbReference type="InterPro" id="IPR057023">
    <property type="entry name" value="PTP-SAK"/>
</dbReference>
<dbReference type="GO" id="GO:0005829">
    <property type="term" value="C:cytosol"/>
    <property type="evidence" value="ECO:0007669"/>
    <property type="project" value="UniProtKB-SubCell"/>
</dbReference>
<proteinExistence type="inferred from homology"/>
<evidence type="ECO:0000256" key="1">
    <source>
        <dbReference type="ARBA" id="ARBA00004123"/>
    </source>
</evidence>
<evidence type="ECO:0000256" key="7">
    <source>
        <dbReference type="ARBA" id="ARBA00022801"/>
    </source>
</evidence>
<dbReference type="InterPro" id="IPR020422">
    <property type="entry name" value="TYR_PHOSPHATASE_DUAL_dom"/>
</dbReference>
<comment type="catalytic activity">
    <reaction evidence="10">
        <text>O-phospho-L-seryl-[protein] + H2O = L-seryl-[protein] + phosphate</text>
        <dbReference type="Rhea" id="RHEA:20629"/>
        <dbReference type="Rhea" id="RHEA-COMP:9863"/>
        <dbReference type="Rhea" id="RHEA-COMP:11604"/>
        <dbReference type="ChEBI" id="CHEBI:15377"/>
        <dbReference type="ChEBI" id="CHEBI:29999"/>
        <dbReference type="ChEBI" id="CHEBI:43474"/>
        <dbReference type="ChEBI" id="CHEBI:83421"/>
        <dbReference type="EC" id="3.1.3.16"/>
    </reaction>
</comment>
<evidence type="ECO:0000256" key="3">
    <source>
        <dbReference type="ARBA" id="ARBA00008601"/>
    </source>
</evidence>
<name>A0A1W4WI89_AGRPL</name>
<dbReference type="EC" id="3.1.3.16" evidence="5"/>
<evidence type="ECO:0000256" key="2">
    <source>
        <dbReference type="ARBA" id="ARBA00004514"/>
    </source>
</evidence>
<dbReference type="PROSITE" id="PS50056">
    <property type="entry name" value="TYR_PHOSPHATASE_2"/>
    <property type="match status" value="1"/>
</dbReference>
<evidence type="ECO:0000256" key="10">
    <source>
        <dbReference type="ARBA" id="ARBA00047761"/>
    </source>
</evidence>
<evidence type="ECO:0000256" key="9">
    <source>
        <dbReference type="ARBA" id="ARBA00023242"/>
    </source>
</evidence>
<dbReference type="OrthoDB" id="19045at2759"/>